<dbReference type="GO" id="GO:0016747">
    <property type="term" value="F:acyltransferase activity, transferring groups other than amino-acyl groups"/>
    <property type="evidence" value="ECO:0007669"/>
    <property type="project" value="InterPro"/>
</dbReference>
<dbReference type="KEGG" id="ckh:LVJ77_03440"/>
<dbReference type="InterPro" id="IPR000182">
    <property type="entry name" value="GNAT_dom"/>
</dbReference>
<organism evidence="4 5">
    <name type="scientific">Conchiformibius kuhniae</name>
    <dbReference type="NCBI Taxonomy" id="211502"/>
    <lineage>
        <taxon>Bacteria</taxon>
        <taxon>Pseudomonadati</taxon>
        <taxon>Pseudomonadota</taxon>
        <taxon>Betaproteobacteria</taxon>
        <taxon>Neisseriales</taxon>
        <taxon>Neisseriaceae</taxon>
        <taxon>Conchiformibius</taxon>
    </lineage>
</organism>
<dbReference type="PROSITE" id="PS51186">
    <property type="entry name" value="GNAT"/>
    <property type="match status" value="1"/>
</dbReference>
<evidence type="ECO:0000259" key="3">
    <source>
        <dbReference type="PROSITE" id="PS51186"/>
    </source>
</evidence>
<dbReference type="Pfam" id="PF00583">
    <property type="entry name" value="Acetyltransf_1"/>
    <property type="match status" value="1"/>
</dbReference>
<dbReference type="Proteomes" id="UP000831534">
    <property type="component" value="Chromosome"/>
</dbReference>
<dbReference type="InterPro" id="IPR016181">
    <property type="entry name" value="Acyl_CoA_acyltransferase"/>
</dbReference>
<evidence type="ECO:0000256" key="2">
    <source>
        <dbReference type="ARBA" id="ARBA00023315"/>
    </source>
</evidence>
<evidence type="ECO:0000313" key="4">
    <source>
        <dbReference type="EMBL" id="UOP05278.2"/>
    </source>
</evidence>
<keyword evidence="2" id="KW-0012">Acyltransferase</keyword>
<proteinExistence type="predicted"/>
<accession>A0A8T9MXT9</accession>
<evidence type="ECO:0000256" key="1">
    <source>
        <dbReference type="ARBA" id="ARBA00022679"/>
    </source>
</evidence>
<dbReference type="RefSeq" id="WP_027008630.1">
    <property type="nucleotide sequence ID" value="NZ_CP091521.1"/>
</dbReference>
<name>A0A8T9MXT9_9NEIS</name>
<reference evidence="4" key="1">
    <citation type="journal article" date="2022" name="Res Sq">
        <title>Evolution of multicellular longitudinally dividing oral cavity symbionts (Neisseriaceae).</title>
        <authorList>
            <person name="Nyongesa S."/>
            <person name="Weber P."/>
            <person name="Bernet E."/>
            <person name="Pullido F."/>
            <person name="Nieckarz M."/>
            <person name="Delaby M."/>
            <person name="Nieves C."/>
            <person name="Viehboeck T."/>
            <person name="Krause N."/>
            <person name="Rivera-Millot A."/>
            <person name="Nakamura A."/>
            <person name="Vischer N."/>
            <person name="VanNieuwenhze M."/>
            <person name="Brun Y."/>
            <person name="Cava F."/>
            <person name="Bulgheresi S."/>
            <person name="Veyrier F."/>
        </authorList>
    </citation>
    <scope>NUCLEOTIDE SEQUENCE</scope>
    <source>
        <strain evidence="4">17694</strain>
    </source>
</reference>
<dbReference type="AlphaFoldDB" id="A0A8T9MXT9"/>
<dbReference type="EMBL" id="CP091521">
    <property type="protein sequence ID" value="UOP05278.2"/>
    <property type="molecule type" value="Genomic_DNA"/>
</dbReference>
<keyword evidence="1" id="KW-0808">Transferase</keyword>
<sequence>MWSYSPIRSEQDWQDALAVYRSNRHYLRLIDPCEPTSDSVRRDLRRFPPALAPEQCHACLIKQAGETVGIIHYLTGFPDAGTAYIGLLMLHGSRQNQGLGGRIVAGFCQQMRGAGLKRLRLSVLHDNTDARRFWQKQGFAPVCRKMSAFRHAHGSRMKTVFVLEKPLEPISASSID</sequence>
<keyword evidence="5" id="KW-1185">Reference proteome</keyword>
<gene>
    <name evidence="4" type="ORF">LVJ77_03440</name>
</gene>
<feature type="domain" description="N-acetyltransferase" evidence="3">
    <location>
        <begin position="5"/>
        <end position="168"/>
    </location>
</feature>
<dbReference type="PANTHER" id="PTHR43877">
    <property type="entry name" value="AMINOALKYLPHOSPHONATE N-ACETYLTRANSFERASE-RELATED-RELATED"/>
    <property type="match status" value="1"/>
</dbReference>
<dbReference type="InterPro" id="IPR050832">
    <property type="entry name" value="Bact_Acetyltransf"/>
</dbReference>
<dbReference type="CDD" id="cd04301">
    <property type="entry name" value="NAT_SF"/>
    <property type="match status" value="1"/>
</dbReference>
<dbReference type="Gene3D" id="3.40.630.30">
    <property type="match status" value="1"/>
</dbReference>
<protein>
    <submittedName>
        <fullName evidence="4">GNAT family N-acetyltransferase</fullName>
    </submittedName>
</protein>
<evidence type="ECO:0000313" key="5">
    <source>
        <dbReference type="Proteomes" id="UP000831534"/>
    </source>
</evidence>
<reference evidence="4" key="2">
    <citation type="submission" date="2024-09" db="EMBL/GenBank/DDBJ databases">
        <authorList>
            <person name="Veyrier F.J."/>
        </authorList>
    </citation>
    <scope>NUCLEOTIDE SEQUENCE</scope>
    <source>
        <strain evidence="4">17694</strain>
    </source>
</reference>
<dbReference type="SUPFAM" id="SSF55729">
    <property type="entry name" value="Acyl-CoA N-acyltransferases (Nat)"/>
    <property type="match status" value="1"/>
</dbReference>